<evidence type="ECO:0000313" key="2">
    <source>
        <dbReference type="EMBL" id="OGC40724.1"/>
    </source>
</evidence>
<organism evidence="2 3">
    <name type="scientific">candidate division WOR-1 bacterium RIFOXYC2_FULL_46_14</name>
    <dbReference type="NCBI Taxonomy" id="1802587"/>
    <lineage>
        <taxon>Bacteria</taxon>
        <taxon>Bacillati</taxon>
        <taxon>Saganbacteria</taxon>
    </lineage>
</organism>
<proteinExistence type="predicted"/>
<sequence length="300" mass="32722">MASIAGIFRGWRSNSPTVDGGIVPGFRKNFEGLLSSEANISLDNLSNNGCKRLGLLSRVLAKTIPGKSLFSSELDLGFSIRRLKKIMVLASSLDLAKGVVLEPVWIDGQLKLITLQEKFSFNNNADFLDLDENRLFGLLSYRKRGGAVYRSFPPAVSGEVRTKEQSRRAYGVIHGGVIPTYLRYSRDARNYKLAGVGLSIAGLGLIGLGIGIDSVLAIVGGGGLGFGGPAQSYVLSVPAGRRNALLISILSSINDVDPRFLRENLCGTTNGRLDRRSRFLRSMLRSESPEYFRYLMNLET</sequence>
<dbReference type="Proteomes" id="UP000179242">
    <property type="component" value="Unassembled WGS sequence"/>
</dbReference>
<evidence type="ECO:0000256" key="1">
    <source>
        <dbReference type="SAM" id="Phobius"/>
    </source>
</evidence>
<accession>A0A1F4U6Y3</accession>
<comment type="caution">
    <text evidence="2">The sequence shown here is derived from an EMBL/GenBank/DDBJ whole genome shotgun (WGS) entry which is preliminary data.</text>
</comment>
<protein>
    <submittedName>
        <fullName evidence="2">Uncharacterized protein</fullName>
    </submittedName>
</protein>
<dbReference type="AlphaFoldDB" id="A0A1F4U6Y3"/>
<feature type="transmembrane region" description="Helical" evidence="1">
    <location>
        <begin position="193"/>
        <end position="212"/>
    </location>
</feature>
<evidence type="ECO:0000313" key="3">
    <source>
        <dbReference type="Proteomes" id="UP000179242"/>
    </source>
</evidence>
<dbReference type="EMBL" id="MEUJ01000002">
    <property type="protein sequence ID" value="OGC40724.1"/>
    <property type="molecule type" value="Genomic_DNA"/>
</dbReference>
<gene>
    <name evidence="2" type="ORF">A2438_00270</name>
</gene>
<reference evidence="2 3" key="1">
    <citation type="journal article" date="2016" name="Nat. Commun.">
        <title>Thousands of microbial genomes shed light on interconnected biogeochemical processes in an aquifer system.</title>
        <authorList>
            <person name="Anantharaman K."/>
            <person name="Brown C.T."/>
            <person name="Hug L.A."/>
            <person name="Sharon I."/>
            <person name="Castelle C.J."/>
            <person name="Probst A.J."/>
            <person name="Thomas B.C."/>
            <person name="Singh A."/>
            <person name="Wilkins M.J."/>
            <person name="Karaoz U."/>
            <person name="Brodie E.L."/>
            <person name="Williams K.H."/>
            <person name="Hubbard S.S."/>
            <person name="Banfield J.F."/>
        </authorList>
    </citation>
    <scope>NUCLEOTIDE SEQUENCE [LARGE SCALE GENOMIC DNA]</scope>
</reference>
<keyword evidence="1" id="KW-1133">Transmembrane helix</keyword>
<keyword evidence="1" id="KW-0812">Transmembrane</keyword>
<name>A0A1F4U6Y3_UNCSA</name>
<keyword evidence="1" id="KW-0472">Membrane</keyword>